<dbReference type="InterPro" id="IPR026289">
    <property type="entry name" value="SBP_TakP-like"/>
</dbReference>
<protein>
    <submittedName>
        <fullName evidence="2">TRAP transporter substrate-binding protein</fullName>
    </submittedName>
</protein>
<dbReference type="InterPro" id="IPR018389">
    <property type="entry name" value="DctP_fam"/>
</dbReference>
<accession>A0ABW4XI72</accession>
<dbReference type="Gene3D" id="3.40.190.10">
    <property type="entry name" value="Periplasmic binding protein-like II"/>
    <property type="match status" value="1"/>
</dbReference>
<dbReference type="Pfam" id="PF03480">
    <property type="entry name" value="DctP"/>
    <property type="match status" value="1"/>
</dbReference>
<keyword evidence="1" id="KW-0732">Signal</keyword>
<dbReference type="RefSeq" id="WP_345338394.1">
    <property type="nucleotide sequence ID" value="NZ_BAABLI010000005.1"/>
</dbReference>
<dbReference type="PIRSF" id="PIRSF039026">
    <property type="entry name" value="SiaP"/>
    <property type="match status" value="1"/>
</dbReference>
<dbReference type="EMBL" id="JBHUHT010000008">
    <property type="protein sequence ID" value="MFD2095236.1"/>
    <property type="molecule type" value="Genomic_DNA"/>
</dbReference>
<sequence length="370" mass="41216">MVKVSLRIWAFLIACMLLLSGCFPPPKSIDSEYGREHSELQQAQFEWKLVTSWPKNFPGLGMAPEKFAVLVNQLSQGRLKVTVYGANQLVPGFQVFDAVSSGSVEMGHSAAYYWKGKVPAAQFFTSIPFGLTAQEMNAYLHHGGGLELWRELYEPFNLIPLAGGNTGVQMGGWFKKEINRVEDLEGLKMRLPGIGGEVLQRLGGVPVSLPGGELFTALQTGAIDATEWVGPSNDLAFGFNNAADFYYYPGWHEPGSSLEFLINKEAYETLPEDLQQIVLAAARVVNHDMLDEYTVKNIAALQELKRQGVEIRRFPSEVLQALQRVSAEVMAEQAAQDPAIDKVYQHFLEFTSGVRAYHEISERAYQQVYE</sequence>
<dbReference type="Gene3D" id="3.40.190.170">
    <property type="entry name" value="Bacterial extracellular solute-binding protein, family 7"/>
    <property type="match status" value="1"/>
</dbReference>
<dbReference type="PANTHER" id="PTHR33376:SF5">
    <property type="entry name" value="EXTRACYTOPLASMIC SOLUTE RECEPTOR PROTEIN"/>
    <property type="match status" value="1"/>
</dbReference>
<dbReference type="NCBIfam" id="NF037995">
    <property type="entry name" value="TRAP_S1"/>
    <property type="match status" value="1"/>
</dbReference>
<proteinExistence type="predicted"/>
<evidence type="ECO:0000313" key="2">
    <source>
        <dbReference type="EMBL" id="MFD2095236.1"/>
    </source>
</evidence>
<evidence type="ECO:0000256" key="1">
    <source>
        <dbReference type="ARBA" id="ARBA00022729"/>
    </source>
</evidence>
<reference evidence="3" key="1">
    <citation type="journal article" date="2019" name="Int. J. Syst. Evol. Microbiol.">
        <title>The Global Catalogue of Microorganisms (GCM) 10K type strain sequencing project: providing services to taxonomists for standard genome sequencing and annotation.</title>
        <authorList>
            <consortium name="The Broad Institute Genomics Platform"/>
            <consortium name="The Broad Institute Genome Sequencing Center for Infectious Disease"/>
            <person name="Wu L."/>
            <person name="Ma J."/>
        </authorList>
    </citation>
    <scope>NUCLEOTIDE SEQUENCE [LARGE SCALE GENOMIC DNA]</scope>
    <source>
        <strain evidence="3">CGMCC 1.10992</strain>
    </source>
</reference>
<gene>
    <name evidence="2" type="ORF">ACFSJ3_04505</name>
</gene>
<dbReference type="InterPro" id="IPR038404">
    <property type="entry name" value="TRAP_DctP_sf"/>
</dbReference>
<evidence type="ECO:0000313" key="3">
    <source>
        <dbReference type="Proteomes" id="UP001597380"/>
    </source>
</evidence>
<dbReference type="Proteomes" id="UP001597380">
    <property type="component" value="Unassembled WGS sequence"/>
</dbReference>
<organism evidence="2 3">
    <name type="scientific">Corallincola platygyrae</name>
    <dbReference type="NCBI Taxonomy" id="1193278"/>
    <lineage>
        <taxon>Bacteria</taxon>
        <taxon>Pseudomonadati</taxon>
        <taxon>Pseudomonadota</taxon>
        <taxon>Gammaproteobacteria</taxon>
        <taxon>Alteromonadales</taxon>
        <taxon>Psychromonadaceae</taxon>
        <taxon>Corallincola</taxon>
    </lineage>
</organism>
<comment type="caution">
    <text evidence="2">The sequence shown here is derived from an EMBL/GenBank/DDBJ whole genome shotgun (WGS) entry which is preliminary data.</text>
</comment>
<name>A0ABW4XI72_9GAMM</name>
<keyword evidence="3" id="KW-1185">Reference proteome</keyword>
<dbReference type="PROSITE" id="PS51257">
    <property type="entry name" value="PROKAR_LIPOPROTEIN"/>
    <property type="match status" value="1"/>
</dbReference>
<dbReference type="PANTHER" id="PTHR33376">
    <property type="match status" value="1"/>
</dbReference>